<gene>
    <name evidence="4" type="ORF">FNB15_18095</name>
</gene>
<sequence length="208" mass="23428">MNPRKRVLPLPKTGRGEQTRRKILDAAQREIGRRGFAEASIATITAEAGVAQGTFYIYFRSKEDVMRELVLHMGRMLRHHLTEATTGAKDRIEAERLGLRAFLDFVRRNPDLYKLVEESQFVDEKVYRQYYTDFAKSYRIALAAAEKRGEITPGKGDHATEVRAWMLMGISVFLGQRYGLWDPKAPLDPIVDVASAMVAGGLAAKAAR</sequence>
<keyword evidence="5" id="KW-1185">Reference proteome</keyword>
<dbReference type="SUPFAM" id="SSF46689">
    <property type="entry name" value="Homeodomain-like"/>
    <property type="match status" value="1"/>
</dbReference>
<protein>
    <submittedName>
        <fullName evidence="4">TetR/AcrR family transcriptional regulator</fullName>
    </submittedName>
</protein>
<feature type="DNA-binding region" description="H-T-H motif" evidence="2">
    <location>
        <begin position="40"/>
        <end position="59"/>
    </location>
</feature>
<dbReference type="Gene3D" id="1.10.10.60">
    <property type="entry name" value="Homeodomain-like"/>
    <property type="match status" value="1"/>
</dbReference>
<proteinExistence type="predicted"/>
<accession>A0A516H5N5</accession>
<evidence type="ECO:0000256" key="1">
    <source>
        <dbReference type="ARBA" id="ARBA00023125"/>
    </source>
</evidence>
<dbReference type="Proteomes" id="UP000317496">
    <property type="component" value="Chromosome"/>
</dbReference>
<dbReference type="AlphaFoldDB" id="A0A516H5N5"/>
<organism evidence="4 5">
    <name type="scientific">Ferrovibrio terrae</name>
    <dbReference type="NCBI Taxonomy" id="2594003"/>
    <lineage>
        <taxon>Bacteria</taxon>
        <taxon>Pseudomonadati</taxon>
        <taxon>Pseudomonadota</taxon>
        <taxon>Alphaproteobacteria</taxon>
        <taxon>Rhodospirillales</taxon>
        <taxon>Rhodospirillaceae</taxon>
        <taxon>Ferrovibrio</taxon>
    </lineage>
</organism>
<name>A0A516H5N5_9PROT</name>
<dbReference type="GO" id="GO:0003677">
    <property type="term" value="F:DNA binding"/>
    <property type="evidence" value="ECO:0007669"/>
    <property type="project" value="UniProtKB-UniRule"/>
</dbReference>
<evidence type="ECO:0000259" key="3">
    <source>
        <dbReference type="PROSITE" id="PS50977"/>
    </source>
</evidence>
<dbReference type="OrthoDB" id="9803547at2"/>
<dbReference type="PROSITE" id="PS50977">
    <property type="entry name" value="HTH_TETR_2"/>
    <property type="match status" value="1"/>
</dbReference>
<dbReference type="PROSITE" id="PS01081">
    <property type="entry name" value="HTH_TETR_1"/>
    <property type="match status" value="1"/>
</dbReference>
<reference evidence="4 5" key="1">
    <citation type="submission" date="2019-07" db="EMBL/GenBank/DDBJ databases">
        <title>Genome sequencing for Ferrovibrio sp. K5.</title>
        <authorList>
            <person name="Park S.-J."/>
        </authorList>
    </citation>
    <scope>NUCLEOTIDE SEQUENCE [LARGE SCALE GENOMIC DNA]</scope>
    <source>
        <strain evidence="4 5">K5</strain>
    </source>
</reference>
<keyword evidence="1 2" id="KW-0238">DNA-binding</keyword>
<dbReference type="PRINTS" id="PR00455">
    <property type="entry name" value="HTHTETR"/>
</dbReference>
<dbReference type="RefSeq" id="WP_144258058.1">
    <property type="nucleotide sequence ID" value="NZ_CP041636.1"/>
</dbReference>
<dbReference type="Pfam" id="PF00440">
    <property type="entry name" value="TetR_N"/>
    <property type="match status" value="1"/>
</dbReference>
<dbReference type="EMBL" id="CP041636">
    <property type="protein sequence ID" value="QDO99062.1"/>
    <property type="molecule type" value="Genomic_DNA"/>
</dbReference>
<dbReference type="InterPro" id="IPR023772">
    <property type="entry name" value="DNA-bd_HTH_TetR-type_CS"/>
</dbReference>
<dbReference type="KEGG" id="fer:FNB15_18095"/>
<dbReference type="PANTHER" id="PTHR43479:SF11">
    <property type="entry name" value="ACREF_ENVCD OPERON REPRESSOR-RELATED"/>
    <property type="match status" value="1"/>
</dbReference>
<dbReference type="Gene3D" id="1.10.357.10">
    <property type="entry name" value="Tetracycline Repressor, domain 2"/>
    <property type="match status" value="1"/>
</dbReference>
<dbReference type="InterPro" id="IPR001647">
    <property type="entry name" value="HTH_TetR"/>
</dbReference>
<dbReference type="InterPro" id="IPR009057">
    <property type="entry name" value="Homeodomain-like_sf"/>
</dbReference>
<feature type="domain" description="HTH tetR-type" evidence="3">
    <location>
        <begin position="17"/>
        <end position="77"/>
    </location>
</feature>
<dbReference type="InterPro" id="IPR050624">
    <property type="entry name" value="HTH-type_Tx_Regulator"/>
</dbReference>
<dbReference type="PANTHER" id="PTHR43479">
    <property type="entry name" value="ACREF/ENVCD OPERON REPRESSOR-RELATED"/>
    <property type="match status" value="1"/>
</dbReference>
<evidence type="ECO:0000313" key="4">
    <source>
        <dbReference type="EMBL" id="QDO99062.1"/>
    </source>
</evidence>
<evidence type="ECO:0000256" key="2">
    <source>
        <dbReference type="PROSITE-ProRule" id="PRU00335"/>
    </source>
</evidence>
<evidence type="ECO:0000313" key="5">
    <source>
        <dbReference type="Proteomes" id="UP000317496"/>
    </source>
</evidence>